<organism evidence="1 2">
    <name type="scientific">Pandoraea captiosa</name>
    <dbReference type="NCBI Taxonomy" id="2508302"/>
    <lineage>
        <taxon>Bacteria</taxon>
        <taxon>Pseudomonadati</taxon>
        <taxon>Pseudomonadota</taxon>
        <taxon>Betaproteobacteria</taxon>
        <taxon>Burkholderiales</taxon>
        <taxon>Burkholderiaceae</taxon>
        <taxon>Pandoraea</taxon>
    </lineage>
</organism>
<dbReference type="AlphaFoldDB" id="A0A5E5A1U8"/>
<sequence length="80" mass="9064">MGRIIRAGGRVTTHRLDAASQFTWGGCCDWPRTANADIFNHLPSLSAPGWRRQYATTNFFQLKLSHLRIKLSSIYGMLLI</sequence>
<proteinExistence type="predicted"/>
<dbReference type="EMBL" id="CABPSQ010000003">
    <property type="protein sequence ID" value="VVE66515.1"/>
    <property type="molecule type" value="Genomic_DNA"/>
</dbReference>
<dbReference type="Proteomes" id="UP000414136">
    <property type="component" value="Unassembled WGS sequence"/>
</dbReference>
<protein>
    <submittedName>
        <fullName evidence="1">Uncharacterized protein</fullName>
    </submittedName>
</protein>
<reference evidence="1 2" key="1">
    <citation type="submission" date="2019-08" db="EMBL/GenBank/DDBJ databases">
        <authorList>
            <person name="Peeters C."/>
        </authorList>
    </citation>
    <scope>NUCLEOTIDE SEQUENCE [LARGE SCALE GENOMIC DNA]</scope>
    <source>
        <strain evidence="1 2">LMG 31118</strain>
    </source>
</reference>
<keyword evidence="2" id="KW-1185">Reference proteome</keyword>
<gene>
    <name evidence="1" type="ORF">PCA31118_02250</name>
</gene>
<evidence type="ECO:0000313" key="1">
    <source>
        <dbReference type="EMBL" id="VVE66515.1"/>
    </source>
</evidence>
<evidence type="ECO:0000313" key="2">
    <source>
        <dbReference type="Proteomes" id="UP000414136"/>
    </source>
</evidence>
<name>A0A5E5A1U8_9BURK</name>
<accession>A0A5E5A1U8</accession>